<keyword evidence="5 8" id="KW-0547">Nucleotide-binding</keyword>
<name>A0A1F5YEH8_9BACT</name>
<dbReference type="InterPro" id="IPR036393">
    <property type="entry name" value="AceGlu_kinase-like_sf"/>
</dbReference>
<accession>A0A1F5YEH8</accession>
<dbReference type="NCBIfam" id="TIGR01027">
    <property type="entry name" value="proB"/>
    <property type="match status" value="1"/>
</dbReference>
<keyword evidence="2 8" id="KW-0028">Amino-acid biosynthesis</keyword>
<feature type="domain" description="PUA" evidence="9">
    <location>
        <begin position="282"/>
        <end position="366"/>
    </location>
</feature>
<keyword evidence="3 8" id="KW-0641">Proline biosynthesis</keyword>
<dbReference type="GO" id="GO:0004349">
    <property type="term" value="F:glutamate 5-kinase activity"/>
    <property type="evidence" value="ECO:0007669"/>
    <property type="project" value="UniProtKB-UniRule"/>
</dbReference>
<dbReference type="InterPro" id="IPR036974">
    <property type="entry name" value="PUA_sf"/>
</dbReference>
<dbReference type="GO" id="GO:0005524">
    <property type="term" value="F:ATP binding"/>
    <property type="evidence" value="ECO:0007669"/>
    <property type="project" value="UniProtKB-KW"/>
</dbReference>
<evidence type="ECO:0000256" key="8">
    <source>
        <dbReference type="HAMAP-Rule" id="MF_00456"/>
    </source>
</evidence>
<evidence type="ECO:0000256" key="2">
    <source>
        <dbReference type="ARBA" id="ARBA00022605"/>
    </source>
</evidence>
<dbReference type="InterPro" id="IPR019797">
    <property type="entry name" value="Glutamate_5-kinase_CS"/>
</dbReference>
<evidence type="ECO:0000259" key="9">
    <source>
        <dbReference type="SMART" id="SM00359"/>
    </source>
</evidence>
<dbReference type="SMART" id="SM00359">
    <property type="entry name" value="PUA"/>
    <property type="match status" value="1"/>
</dbReference>
<dbReference type="PIRSF" id="PIRSF000729">
    <property type="entry name" value="GK"/>
    <property type="match status" value="1"/>
</dbReference>
<keyword evidence="4 8" id="KW-0808">Transferase</keyword>
<comment type="caution">
    <text evidence="10">The sequence shown here is derived from an EMBL/GenBank/DDBJ whole genome shotgun (WGS) entry which is preliminary data.</text>
</comment>
<dbReference type="PROSITE" id="PS50890">
    <property type="entry name" value="PUA"/>
    <property type="match status" value="1"/>
</dbReference>
<dbReference type="PANTHER" id="PTHR43654">
    <property type="entry name" value="GLUTAMATE 5-KINASE"/>
    <property type="match status" value="1"/>
</dbReference>
<dbReference type="InterPro" id="IPR011529">
    <property type="entry name" value="Glu_5kinase"/>
</dbReference>
<comment type="catalytic activity">
    <reaction evidence="8">
        <text>L-glutamate + ATP = L-glutamyl 5-phosphate + ADP</text>
        <dbReference type="Rhea" id="RHEA:14877"/>
        <dbReference type="ChEBI" id="CHEBI:29985"/>
        <dbReference type="ChEBI" id="CHEBI:30616"/>
        <dbReference type="ChEBI" id="CHEBI:58274"/>
        <dbReference type="ChEBI" id="CHEBI:456216"/>
        <dbReference type="EC" id="2.7.2.11"/>
    </reaction>
</comment>
<protein>
    <recommendedName>
        <fullName evidence="8">Glutamate 5-kinase</fullName>
        <ecNumber evidence="8">2.7.2.11</ecNumber>
    </recommendedName>
    <alternativeName>
        <fullName evidence="8">Gamma-glutamyl kinase</fullName>
        <shortName evidence="8">GK</shortName>
    </alternativeName>
</protein>
<evidence type="ECO:0000256" key="6">
    <source>
        <dbReference type="ARBA" id="ARBA00022777"/>
    </source>
</evidence>
<dbReference type="HAMAP" id="MF_00456">
    <property type="entry name" value="ProB"/>
    <property type="match status" value="1"/>
</dbReference>
<dbReference type="EC" id="2.7.2.11" evidence="8"/>
<reference evidence="10 11" key="1">
    <citation type="journal article" date="2016" name="Nat. Commun.">
        <title>Thousands of microbial genomes shed light on interconnected biogeochemical processes in an aquifer system.</title>
        <authorList>
            <person name="Anantharaman K."/>
            <person name="Brown C.T."/>
            <person name="Hug L.A."/>
            <person name="Sharon I."/>
            <person name="Castelle C.J."/>
            <person name="Probst A.J."/>
            <person name="Thomas B.C."/>
            <person name="Singh A."/>
            <person name="Wilkins M.J."/>
            <person name="Karaoz U."/>
            <person name="Brodie E.L."/>
            <person name="Williams K.H."/>
            <person name="Hubbard S.S."/>
            <person name="Banfield J.F."/>
        </authorList>
    </citation>
    <scope>NUCLEOTIDE SEQUENCE [LARGE SCALE GENOMIC DNA]</scope>
</reference>
<evidence type="ECO:0000313" key="10">
    <source>
        <dbReference type="EMBL" id="OGF98452.1"/>
    </source>
</evidence>
<comment type="subcellular location">
    <subcellularLocation>
        <location evidence="8">Cytoplasm</location>
    </subcellularLocation>
</comment>
<comment type="similarity">
    <text evidence="8">Belongs to the glutamate 5-kinase family.</text>
</comment>
<dbReference type="Proteomes" id="UP000176992">
    <property type="component" value="Unassembled WGS sequence"/>
</dbReference>
<dbReference type="InterPro" id="IPR041739">
    <property type="entry name" value="G5K_ProB"/>
</dbReference>
<dbReference type="GO" id="GO:0003723">
    <property type="term" value="F:RNA binding"/>
    <property type="evidence" value="ECO:0007669"/>
    <property type="project" value="InterPro"/>
</dbReference>
<dbReference type="Gene3D" id="2.30.130.10">
    <property type="entry name" value="PUA domain"/>
    <property type="match status" value="1"/>
</dbReference>
<organism evidence="10 11">
    <name type="scientific">Candidatus Glassbacteria bacterium GWA2_58_10</name>
    <dbReference type="NCBI Taxonomy" id="1817865"/>
    <lineage>
        <taxon>Bacteria</taxon>
        <taxon>Candidatus Glassiibacteriota</taxon>
    </lineage>
</organism>
<evidence type="ECO:0000256" key="4">
    <source>
        <dbReference type="ARBA" id="ARBA00022679"/>
    </source>
</evidence>
<keyword evidence="1 8" id="KW-0963">Cytoplasm</keyword>
<keyword evidence="6 8" id="KW-0418">Kinase</keyword>
<sequence length="378" mass="40790">MGKRPQLKNIRRLVIKVGTRVLTGEDNLILRPRIDHLASQVGQLMERGITVVLVSSGAVGAGLGEMGLRSYPRLIPNRQALASIGQVQLMKIWEHAFANYGKLVGQVLVTAGDFQNRKSYVNLQNTFESLFRLGVVPVVNENDSVAVRELRYGDNDALSAQVAGIVDAPLLVVLTDTDGVYTANPRNDPEAKRISVVDYITPELTRATKGKGSEVSIGGMRTKILAAGLVTQAGKYCAIASGADCDLVSLLEGKDLGTLFLPRADGLKRRKHWIAFTSRSRGKLLVDEGARSALTRKGSSLLSSGIREIVGRFETGDVVEIACGEEQPAFAKGVTSYSAEDLERIKGLHSSRIEEVLGHGGPGEVVHKDNLVLINTEQ</sequence>
<evidence type="ECO:0000256" key="5">
    <source>
        <dbReference type="ARBA" id="ARBA00022741"/>
    </source>
</evidence>
<dbReference type="InterPro" id="IPR005715">
    <property type="entry name" value="Glu_5kinase/COase_Synthase"/>
</dbReference>
<comment type="pathway">
    <text evidence="8">Amino-acid biosynthesis; L-proline biosynthesis; L-glutamate 5-semialdehyde from L-glutamate: step 1/2.</text>
</comment>
<dbReference type="GO" id="GO:0055129">
    <property type="term" value="P:L-proline biosynthetic process"/>
    <property type="evidence" value="ECO:0007669"/>
    <property type="project" value="UniProtKB-UniRule"/>
</dbReference>
<dbReference type="PANTHER" id="PTHR43654:SF1">
    <property type="entry name" value="ISOPENTENYL PHOSPHATE KINASE"/>
    <property type="match status" value="1"/>
</dbReference>
<dbReference type="Pfam" id="PF01472">
    <property type="entry name" value="PUA"/>
    <property type="match status" value="1"/>
</dbReference>
<feature type="binding site" evidence="8">
    <location>
        <begin position="175"/>
        <end position="176"/>
    </location>
    <ligand>
        <name>ATP</name>
        <dbReference type="ChEBI" id="CHEBI:30616"/>
    </ligand>
</feature>
<dbReference type="EMBL" id="MFIV01000100">
    <property type="protein sequence ID" value="OGF98452.1"/>
    <property type="molecule type" value="Genomic_DNA"/>
</dbReference>
<dbReference type="Pfam" id="PF00696">
    <property type="entry name" value="AA_kinase"/>
    <property type="match status" value="1"/>
</dbReference>
<dbReference type="InterPro" id="IPR002478">
    <property type="entry name" value="PUA"/>
</dbReference>
<dbReference type="CDD" id="cd21157">
    <property type="entry name" value="PUA_G5K"/>
    <property type="match status" value="1"/>
</dbReference>
<comment type="function">
    <text evidence="8">Catalyzes the transfer of a phosphate group to glutamate to form L-glutamate 5-phosphate.</text>
</comment>
<gene>
    <name evidence="8" type="primary">proB</name>
    <name evidence="10" type="ORF">A2Z86_03110</name>
</gene>
<proteinExistence type="inferred from homology"/>
<evidence type="ECO:0000256" key="1">
    <source>
        <dbReference type="ARBA" id="ARBA00022490"/>
    </source>
</evidence>
<evidence type="ECO:0000313" key="11">
    <source>
        <dbReference type="Proteomes" id="UP000176992"/>
    </source>
</evidence>
<dbReference type="FunFam" id="3.40.1160.10:FF:000018">
    <property type="entry name" value="Glutamate 5-kinase"/>
    <property type="match status" value="1"/>
</dbReference>
<evidence type="ECO:0000256" key="7">
    <source>
        <dbReference type="ARBA" id="ARBA00022840"/>
    </source>
</evidence>
<feature type="binding site" evidence="8">
    <location>
        <position position="143"/>
    </location>
    <ligand>
        <name>substrate</name>
    </ligand>
</feature>
<dbReference type="SUPFAM" id="SSF88697">
    <property type="entry name" value="PUA domain-like"/>
    <property type="match status" value="1"/>
</dbReference>
<evidence type="ECO:0000256" key="3">
    <source>
        <dbReference type="ARBA" id="ARBA00022650"/>
    </source>
</evidence>
<dbReference type="AlphaFoldDB" id="A0A1F5YEH8"/>
<dbReference type="InterPro" id="IPR001048">
    <property type="entry name" value="Asp/Glu/Uridylate_kinase"/>
</dbReference>
<feature type="binding site" evidence="8">
    <location>
        <position position="56"/>
    </location>
    <ligand>
        <name>substrate</name>
    </ligand>
</feature>
<comment type="caution">
    <text evidence="8">Lacks conserved residue(s) required for the propagation of feature annotation.</text>
</comment>
<dbReference type="UniPathway" id="UPA00098">
    <property type="reaction ID" value="UER00359"/>
</dbReference>
<keyword evidence="7 8" id="KW-0067">ATP-binding</keyword>
<dbReference type="PRINTS" id="PR00474">
    <property type="entry name" value="GLU5KINASE"/>
</dbReference>
<dbReference type="Gene3D" id="3.40.1160.10">
    <property type="entry name" value="Acetylglutamate kinase-like"/>
    <property type="match status" value="1"/>
</dbReference>
<feature type="binding site" evidence="8">
    <location>
        <position position="155"/>
    </location>
    <ligand>
        <name>substrate</name>
    </ligand>
</feature>
<dbReference type="GO" id="GO:0005829">
    <property type="term" value="C:cytosol"/>
    <property type="evidence" value="ECO:0007669"/>
    <property type="project" value="TreeGrafter"/>
</dbReference>
<dbReference type="PROSITE" id="PS00902">
    <property type="entry name" value="GLUTAMATE_5_KINASE"/>
    <property type="match status" value="1"/>
</dbReference>
<dbReference type="InterPro" id="IPR001057">
    <property type="entry name" value="Glu/AcGlu_kinase"/>
</dbReference>
<dbReference type="CDD" id="cd04242">
    <property type="entry name" value="AAK_G5K_ProB"/>
    <property type="match status" value="1"/>
</dbReference>
<feature type="binding site" evidence="8">
    <location>
        <position position="16"/>
    </location>
    <ligand>
        <name>ATP</name>
        <dbReference type="ChEBI" id="CHEBI:30616"/>
    </ligand>
</feature>
<dbReference type="InterPro" id="IPR015947">
    <property type="entry name" value="PUA-like_sf"/>
</dbReference>
<dbReference type="SUPFAM" id="SSF53633">
    <property type="entry name" value="Carbamate kinase-like"/>
    <property type="match status" value="1"/>
</dbReference>